<dbReference type="AlphaFoldDB" id="A0A4Z1I5U0"/>
<organism evidence="1 2">
    <name type="scientific">Botryotinia narcissicola</name>
    <dbReference type="NCBI Taxonomy" id="278944"/>
    <lineage>
        <taxon>Eukaryota</taxon>
        <taxon>Fungi</taxon>
        <taxon>Dikarya</taxon>
        <taxon>Ascomycota</taxon>
        <taxon>Pezizomycotina</taxon>
        <taxon>Leotiomycetes</taxon>
        <taxon>Helotiales</taxon>
        <taxon>Sclerotiniaceae</taxon>
        <taxon>Botryotinia</taxon>
    </lineage>
</organism>
<reference evidence="1 2" key="1">
    <citation type="submission" date="2017-12" db="EMBL/GenBank/DDBJ databases">
        <title>Comparative genomics of Botrytis spp.</title>
        <authorList>
            <person name="Valero-Jimenez C.A."/>
            <person name="Tapia P."/>
            <person name="Veloso J."/>
            <person name="Silva-Moreno E."/>
            <person name="Staats M."/>
            <person name="Valdes J.H."/>
            <person name="Van Kan J.A.L."/>
        </authorList>
    </citation>
    <scope>NUCLEOTIDE SEQUENCE [LARGE SCALE GENOMIC DNA]</scope>
    <source>
        <strain evidence="1 2">MUCL2120</strain>
    </source>
</reference>
<dbReference type="Proteomes" id="UP000297452">
    <property type="component" value="Unassembled WGS sequence"/>
</dbReference>
<sequence>MLKKRLKGTHRGIAIRPTTDIRSSSVPIGAIVWAGMMLGLKDVYIFTEEGHAAENTYRDVEKVAQRKCVYFTIGTSGKLAKIWVIEYNVLTMNRGKEISGPLLVFDGGKDPFKDFTLTEKAVYDTAMKYPDS</sequence>
<accession>A0A4Z1I5U0</accession>
<protein>
    <submittedName>
        <fullName evidence="1">Uncharacterized protein</fullName>
    </submittedName>
</protein>
<comment type="caution">
    <text evidence="1">The sequence shown here is derived from an EMBL/GenBank/DDBJ whole genome shotgun (WGS) entry which is preliminary data.</text>
</comment>
<keyword evidence="2" id="KW-1185">Reference proteome</keyword>
<dbReference type="EMBL" id="PQXJ01000215">
    <property type="protein sequence ID" value="TGO56826.1"/>
    <property type="molecule type" value="Genomic_DNA"/>
</dbReference>
<evidence type="ECO:0000313" key="2">
    <source>
        <dbReference type="Proteomes" id="UP000297452"/>
    </source>
</evidence>
<dbReference type="OrthoDB" id="3557407at2759"/>
<proteinExistence type="predicted"/>
<name>A0A4Z1I5U0_9HELO</name>
<evidence type="ECO:0000313" key="1">
    <source>
        <dbReference type="EMBL" id="TGO56826.1"/>
    </source>
</evidence>
<gene>
    <name evidence="1" type="ORF">BOTNAR_0215g00030</name>
</gene>